<proteinExistence type="predicted"/>
<dbReference type="SUPFAM" id="SSF48452">
    <property type="entry name" value="TPR-like"/>
    <property type="match status" value="3"/>
</dbReference>
<dbReference type="GO" id="GO:0003677">
    <property type="term" value="F:DNA binding"/>
    <property type="evidence" value="ECO:0007669"/>
    <property type="project" value="UniProtKB-KW"/>
</dbReference>
<keyword evidence="1" id="KW-0238">DNA-binding</keyword>
<dbReference type="Pfam" id="PF13181">
    <property type="entry name" value="TPR_8"/>
    <property type="match status" value="1"/>
</dbReference>
<dbReference type="OrthoDB" id="3675359at2"/>
<dbReference type="PANTHER" id="PTHR46797">
    <property type="entry name" value="HTH-TYPE TRANSCRIPTIONAL REGULATOR"/>
    <property type="match status" value="1"/>
</dbReference>
<comment type="caution">
    <text evidence="3">The sequence shown here is derived from an EMBL/GenBank/DDBJ whole genome shotgun (WGS) entry which is preliminary data.</text>
</comment>
<reference evidence="3 4" key="1">
    <citation type="submission" date="2019-10" db="EMBL/GenBank/DDBJ databases">
        <title>Whole genome shotgun sequence of Acrocarpospora pleiomorpha NBRC 16267.</title>
        <authorList>
            <person name="Ichikawa N."/>
            <person name="Kimura A."/>
            <person name="Kitahashi Y."/>
            <person name="Komaki H."/>
            <person name="Oguchi A."/>
        </authorList>
    </citation>
    <scope>NUCLEOTIDE SEQUENCE [LARGE SCALE GENOMIC DNA]</scope>
    <source>
        <strain evidence="3 4">NBRC 16267</strain>
    </source>
</reference>
<dbReference type="GO" id="GO:0005829">
    <property type="term" value="C:cytosol"/>
    <property type="evidence" value="ECO:0007669"/>
    <property type="project" value="TreeGrafter"/>
</dbReference>
<dbReference type="PANTHER" id="PTHR46797:SF1">
    <property type="entry name" value="METHYLPHOSPHONATE SYNTHASE"/>
    <property type="match status" value="1"/>
</dbReference>
<dbReference type="Proteomes" id="UP000377595">
    <property type="component" value="Unassembled WGS sequence"/>
</dbReference>
<dbReference type="Gene3D" id="1.10.260.40">
    <property type="entry name" value="lambda repressor-like DNA-binding domains"/>
    <property type="match status" value="1"/>
</dbReference>
<name>A0A5M3XMU3_9ACTN</name>
<evidence type="ECO:0000313" key="3">
    <source>
        <dbReference type="EMBL" id="GES22250.1"/>
    </source>
</evidence>
<accession>A0A5M3XMU3</accession>
<dbReference type="Pfam" id="PF01381">
    <property type="entry name" value="HTH_3"/>
    <property type="match status" value="1"/>
</dbReference>
<evidence type="ECO:0000259" key="2">
    <source>
        <dbReference type="PROSITE" id="PS50943"/>
    </source>
</evidence>
<dbReference type="AlphaFoldDB" id="A0A5M3XMU3"/>
<dbReference type="CDD" id="cd00093">
    <property type="entry name" value="HTH_XRE"/>
    <property type="match status" value="1"/>
</dbReference>
<dbReference type="InterPro" id="IPR050807">
    <property type="entry name" value="TransReg_Diox_bact_type"/>
</dbReference>
<dbReference type="GO" id="GO:0003700">
    <property type="term" value="F:DNA-binding transcription factor activity"/>
    <property type="evidence" value="ECO:0007669"/>
    <property type="project" value="TreeGrafter"/>
</dbReference>
<feature type="domain" description="HTH cro/C1-type" evidence="2">
    <location>
        <begin position="11"/>
        <end position="64"/>
    </location>
</feature>
<dbReference type="EMBL" id="BLAF01000029">
    <property type="protein sequence ID" value="GES22250.1"/>
    <property type="molecule type" value="Genomic_DNA"/>
</dbReference>
<dbReference type="InterPro" id="IPR019734">
    <property type="entry name" value="TPR_rpt"/>
</dbReference>
<dbReference type="InterPro" id="IPR001387">
    <property type="entry name" value="Cro/C1-type_HTH"/>
</dbReference>
<dbReference type="Gene3D" id="1.25.40.10">
    <property type="entry name" value="Tetratricopeptide repeat domain"/>
    <property type="match status" value="2"/>
</dbReference>
<gene>
    <name evidence="3" type="ORF">Aple_051470</name>
</gene>
<dbReference type="InterPro" id="IPR010982">
    <property type="entry name" value="Lambda_DNA-bd_dom_sf"/>
</dbReference>
<sequence>MTSQDLVGQRIKTIRRQRGLSQAQLAHPELSDSYVSLIESGKRTPTPAVLELLAQKLDCSLTYLVNGVTAEQMEELDLGLRFARMALENGEFLEARRRYRELMDDKSLVGLASLRQDVQFGYARSLEACAELDEAIEMLDSLLESDTEAQTPSRRVAIAVALCRCYRERGDFQEGVDVGERILGETARQHWNDDLVELGATLLSVYFWRGDLLRARQFATELLSAAETLASPRSTVAACWNAAVTAEHLGFGEEAMSLIERALAVQSETGGPRNLARLRGAYAKLLLQVRPGEAELARDITLRAMSELKESSAGLGDIIHCSLYLARCELALGDLNAALGYAQQAVDLVGENNRSLHSEAHLMLGQIYFMQRRDQECTTELSVAGESLKHLSATRKVAESWHHAAETMSQLGDHDASVDAYQRALSCVGL</sequence>
<organism evidence="3 4">
    <name type="scientific">Acrocarpospora pleiomorpha</name>
    <dbReference type="NCBI Taxonomy" id="90975"/>
    <lineage>
        <taxon>Bacteria</taxon>
        <taxon>Bacillati</taxon>
        <taxon>Actinomycetota</taxon>
        <taxon>Actinomycetes</taxon>
        <taxon>Streptosporangiales</taxon>
        <taxon>Streptosporangiaceae</taxon>
        <taxon>Acrocarpospora</taxon>
    </lineage>
</organism>
<dbReference type="InterPro" id="IPR011990">
    <property type="entry name" value="TPR-like_helical_dom_sf"/>
</dbReference>
<dbReference type="SUPFAM" id="SSF47413">
    <property type="entry name" value="lambda repressor-like DNA-binding domains"/>
    <property type="match status" value="1"/>
</dbReference>
<keyword evidence="4" id="KW-1185">Reference proteome</keyword>
<evidence type="ECO:0000256" key="1">
    <source>
        <dbReference type="ARBA" id="ARBA00023125"/>
    </source>
</evidence>
<protein>
    <recommendedName>
        <fullName evidence="2">HTH cro/C1-type domain-containing protein</fullName>
    </recommendedName>
</protein>
<dbReference type="PROSITE" id="PS50943">
    <property type="entry name" value="HTH_CROC1"/>
    <property type="match status" value="1"/>
</dbReference>
<evidence type="ECO:0000313" key="4">
    <source>
        <dbReference type="Proteomes" id="UP000377595"/>
    </source>
</evidence>
<dbReference type="SMART" id="SM00530">
    <property type="entry name" value="HTH_XRE"/>
    <property type="match status" value="1"/>
</dbReference>